<dbReference type="AlphaFoldDB" id="A0A521FYA2"/>
<reference evidence="1" key="1">
    <citation type="submission" date="2017-07" db="EMBL/GenBank/DDBJ databases">
        <title>The cable genome - Insights into the physiology and evolution of filamentous bacteria capable of sulfide oxidation via long distance electron transfer.</title>
        <authorList>
            <person name="Thorup C."/>
            <person name="Bjerg J.T."/>
            <person name="Schreiber L."/>
            <person name="Nielsen L.P."/>
            <person name="Kjeldsen K.U."/>
            <person name="Boesen T."/>
            <person name="Boggild A."/>
            <person name="Meysman F."/>
            <person name="Geelhoed J."/>
            <person name="Schramm A."/>
        </authorList>
    </citation>
    <scope>NUCLEOTIDE SEQUENCE [LARGE SCALE GENOMIC DNA]</scope>
    <source>
        <strain evidence="1">GS</strain>
    </source>
</reference>
<dbReference type="EMBL" id="NQJD01000065">
    <property type="protein sequence ID" value="TAA73730.1"/>
    <property type="molecule type" value="Genomic_DNA"/>
</dbReference>
<name>A0A521FYA2_9BACT</name>
<organism evidence="1 2">
    <name type="scientific">Candidatus Electronema aureum</name>
    <dbReference type="NCBI Taxonomy" id="2005002"/>
    <lineage>
        <taxon>Bacteria</taxon>
        <taxon>Pseudomonadati</taxon>
        <taxon>Thermodesulfobacteriota</taxon>
        <taxon>Desulfobulbia</taxon>
        <taxon>Desulfobulbales</taxon>
        <taxon>Desulfobulbaceae</taxon>
        <taxon>Candidatus Electronema</taxon>
    </lineage>
</organism>
<protein>
    <submittedName>
        <fullName evidence="1">Uncharacterized protein</fullName>
    </submittedName>
</protein>
<keyword evidence="2" id="KW-1185">Reference proteome</keyword>
<dbReference type="Proteomes" id="UP000316238">
    <property type="component" value="Unassembled WGS sequence"/>
</dbReference>
<comment type="caution">
    <text evidence="1">The sequence shown here is derived from an EMBL/GenBank/DDBJ whole genome shotgun (WGS) entry which is preliminary data.</text>
</comment>
<evidence type="ECO:0000313" key="2">
    <source>
        <dbReference type="Proteomes" id="UP000316238"/>
    </source>
</evidence>
<proteinExistence type="predicted"/>
<gene>
    <name evidence="1" type="ORF">CDV28_1654</name>
</gene>
<evidence type="ECO:0000313" key="1">
    <source>
        <dbReference type="EMBL" id="TAA73730.1"/>
    </source>
</evidence>
<accession>A0A521FYA2</accession>
<sequence>MTKSKKVHTEAELAEAEHKGTPPVINVQLLAEIGDKLAKREKYEQVSGLEAVHYYLMQKHHWAPKRVRSMKLDELWFCLKEEKV</sequence>